<evidence type="ECO:0000256" key="7">
    <source>
        <dbReference type="SAM" id="Phobius"/>
    </source>
</evidence>
<evidence type="ECO:0000313" key="8">
    <source>
        <dbReference type="EMBL" id="KAF0039800.1"/>
    </source>
</evidence>
<evidence type="ECO:0000256" key="1">
    <source>
        <dbReference type="ARBA" id="ARBA00004141"/>
    </source>
</evidence>
<sequence>MVLSPAHLSRHSPRQTPPHSCQRNTGGVTTVQNDLHGLPEKRKRELCEKLCSTTVVRRYTMFDDTDRNTNESHGQPRHHHHGHYLHDSPHHDSHHRHQTQQLSHSEEDELHYNHHTPVTLSRASSSSLSSSSSSSSSSTSWHTGPSANDPFSLRHAARPQHSLSCSNILDVRRDFQVDSSGEPVVIATIKHGKKDNVCDEIHGNSQQRVKPCFSSLDRGHSRSEEGLLQRNESDRGGEQSRVSHMNYGPLYKTASLNRSLAFSEEDIVLGVSRGPKRAVSSIQLPSKGILKNKKPFTDIRKAKSMEVLSPRVSKGQDMSAQKGKGTTEAEIQQARSNFVQGKLQFSAFLDEITKQVISPSALTILGVNNTKSTGKAAAPTPQTPSPVKPQLPPKKHRDTSGEERERHPKQYNRQEKSAHGSSRKHPDCSNPEKLISYAARNHDGSPPDYHPHPAIHNTHHANSRKDSRPSPTGGSRDRYGICGSHLTDGTSTSPELSQPKQRHHRKQQPTASHSPHTQHFHQHPPQQVHPDSGHQGPNSTPRSSAQGAGAGLGYESSSTKSDSSRARDTASTATSHSSERSSRHHMQYMGHSKQRRDTPCDADHLRLLETHTGTKQANNLLGEHLHIASESLSSERKYLQKRVSQLGSELEDAHRTIAALENINVPCLIKDLLEKHFHSAEAVQNILTTFAPISHSASPPQGNFQIHTPKMEEAAHDRLTKSEAGLQRVTAFMPFKQGVPTTATGACLSNQHELSHSPPISVADISTAIYKKMAAGYAARPQPLYPQSQQQPPLVTSHTDTPPNRQQAHVGGDSWGGYEGVKVTLLEQDVVDVTSMSAQQILDDFMQQLQAHNEVMDDTEIHVVPNILMMVGLASIGTNWVASRVCQDSLDASRFPRWKGFLLAWFVVAALLCYVLIAVVVLSYALQGHLEESLKVGLRNGIRFYKDTDVPGRCFQKETIDRLQMEFRCCGNNNFRDWFEVQWVSNRYLDFTSKDVKDRIRSNVDGRYLLDGIPFSCCNPVSPRPCLQYHLTDNSAHYNYEFQSEELNLHSRGCRQALTDYYMGLMNSTGPGVLSVILIQMSVLVSLRYLQTAVEGAMALENPEDDSEGYLLEKGVKETFEDVKANVLNILKFAQVDPTADEESPEAADAKKAADNDTEKAASPTPAS</sequence>
<dbReference type="InterPro" id="IPR042026">
    <property type="entry name" value="Peripherin_LEL"/>
</dbReference>
<feature type="region of interest" description="Disordered" evidence="6">
    <location>
        <begin position="66"/>
        <end position="146"/>
    </location>
</feature>
<comment type="caution">
    <text evidence="8">The sequence shown here is derived from an EMBL/GenBank/DDBJ whole genome shotgun (WGS) entry which is preliminary data.</text>
</comment>
<dbReference type="InterPro" id="IPR008952">
    <property type="entry name" value="Tetraspanin_EC2_sf"/>
</dbReference>
<dbReference type="Proteomes" id="UP000438429">
    <property type="component" value="Unassembled WGS sequence"/>
</dbReference>
<keyword evidence="5 7" id="KW-0472">Membrane</keyword>
<feature type="compositionally biased region" description="Basic and acidic residues" evidence="6">
    <location>
        <begin position="440"/>
        <end position="451"/>
    </location>
</feature>
<feature type="compositionally biased region" description="Low complexity" evidence="6">
    <location>
        <begin position="124"/>
        <end position="140"/>
    </location>
</feature>
<feature type="region of interest" description="Disordered" evidence="6">
    <location>
        <begin position="212"/>
        <end position="243"/>
    </location>
</feature>
<dbReference type="PANTHER" id="PTHR19282">
    <property type="entry name" value="TETRASPANIN"/>
    <property type="match status" value="1"/>
</dbReference>
<feature type="compositionally biased region" description="Polar residues" evidence="6">
    <location>
        <begin position="487"/>
        <end position="499"/>
    </location>
</feature>
<dbReference type="CDD" id="cd03162">
    <property type="entry name" value="peripherin_like_LEL"/>
    <property type="match status" value="1"/>
</dbReference>
<feature type="transmembrane region" description="Helical" evidence="7">
    <location>
        <begin position="863"/>
        <end position="882"/>
    </location>
</feature>
<evidence type="ECO:0000256" key="5">
    <source>
        <dbReference type="ARBA" id="ARBA00023136"/>
    </source>
</evidence>
<accession>A0A6A4T739</accession>
<dbReference type="PANTHER" id="PTHR19282:SF495">
    <property type="entry name" value="ROD OUTER SEGMENT MEMBRANE PROTEIN 1"/>
    <property type="match status" value="1"/>
</dbReference>
<feature type="region of interest" description="Disordered" evidence="6">
    <location>
        <begin position="1138"/>
        <end position="1168"/>
    </location>
</feature>
<name>A0A6A4T739_SCOMX</name>
<dbReference type="FunFam" id="1.10.1450.10:FF:000002">
    <property type="entry name" value="Retinal outer segment membrane protein 1"/>
    <property type="match status" value="1"/>
</dbReference>
<evidence type="ECO:0000256" key="6">
    <source>
        <dbReference type="SAM" id="MobiDB-lite"/>
    </source>
</evidence>
<keyword evidence="4 7" id="KW-1133">Transmembrane helix</keyword>
<dbReference type="SUPFAM" id="SSF48652">
    <property type="entry name" value="Tetraspanin"/>
    <property type="match status" value="1"/>
</dbReference>
<feature type="region of interest" description="Disordered" evidence="6">
    <location>
        <begin position="1"/>
        <end position="37"/>
    </location>
</feature>
<gene>
    <name evidence="8" type="ORF">F2P81_008035</name>
</gene>
<organism evidence="8 9">
    <name type="scientific">Scophthalmus maximus</name>
    <name type="common">Turbot</name>
    <name type="synonym">Psetta maxima</name>
    <dbReference type="NCBI Taxonomy" id="52904"/>
    <lineage>
        <taxon>Eukaryota</taxon>
        <taxon>Metazoa</taxon>
        <taxon>Chordata</taxon>
        <taxon>Craniata</taxon>
        <taxon>Vertebrata</taxon>
        <taxon>Euteleostomi</taxon>
        <taxon>Actinopterygii</taxon>
        <taxon>Neopterygii</taxon>
        <taxon>Teleostei</taxon>
        <taxon>Neoteleostei</taxon>
        <taxon>Acanthomorphata</taxon>
        <taxon>Carangaria</taxon>
        <taxon>Pleuronectiformes</taxon>
        <taxon>Pleuronectoidei</taxon>
        <taxon>Scophthalmidae</taxon>
        <taxon>Scophthalmus</taxon>
    </lineage>
</organism>
<feature type="compositionally biased region" description="Polar residues" evidence="6">
    <location>
        <begin position="794"/>
        <end position="807"/>
    </location>
</feature>
<feature type="compositionally biased region" description="Pro residues" evidence="6">
    <location>
        <begin position="381"/>
        <end position="392"/>
    </location>
</feature>
<dbReference type="InterPro" id="IPR018499">
    <property type="entry name" value="Tetraspanin/Peripherin"/>
</dbReference>
<evidence type="ECO:0008006" key="10">
    <source>
        <dbReference type="Google" id="ProtNLM"/>
    </source>
</evidence>
<evidence type="ECO:0000256" key="4">
    <source>
        <dbReference type="ARBA" id="ARBA00022989"/>
    </source>
</evidence>
<keyword evidence="3 7" id="KW-0812">Transmembrane</keyword>
<feature type="compositionally biased region" description="Basic and acidic residues" evidence="6">
    <location>
        <begin position="398"/>
        <end position="418"/>
    </location>
</feature>
<feature type="compositionally biased region" description="Polar residues" evidence="6">
    <location>
        <begin position="535"/>
        <end position="546"/>
    </location>
</feature>
<evidence type="ECO:0000256" key="3">
    <source>
        <dbReference type="ARBA" id="ARBA00022692"/>
    </source>
</evidence>
<proteinExistence type="inferred from homology"/>
<dbReference type="Gene3D" id="1.10.1450.10">
    <property type="entry name" value="Tetraspanin"/>
    <property type="match status" value="1"/>
</dbReference>
<evidence type="ECO:0000313" key="9">
    <source>
        <dbReference type="Proteomes" id="UP000438429"/>
    </source>
</evidence>
<feature type="region of interest" description="Disordered" evidence="6">
    <location>
        <begin position="783"/>
        <end position="814"/>
    </location>
</feature>
<dbReference type="GO" id="GO:0007601">
    <property type="term" value="P:visual perception"/>
    <property type="evidence" value="ECO:0007669"/>
    <property type="project" value="InterPro"/>
</dbReference>
<feature type="region of interest" description="Disordered" evidence="6">
    <location>
        <begin position="372"/>
        <end position="598"/>
    </location>
</feature>
<evidence type="ECO:0000256" key="2">
    <source>
        <dbReference type="ARBA" id="ARBA00010674"/>
    </source>
</evidence>
<feature type="compositionally biased region" description="Basic and acidic residues" evidence="6">
    <location>
        <begin position="217"/>
        <end position="238"/>
    </location>
</feature>
<dbReference type="AlphaFoldDB" id="A0A6A4T739"/>
<comment type="similarity">
    <text evidence="2">Belongs to the PRPH2/ROM1 family.</text>
</comment>
<feature type="compositionally biased region" description="Low complexity" evidence="6">
    <location>
        <begin position="783"/>
        <end position="793"/>
    </location>
</feature>
<feature type="region of interest" description="Disordered" evidence="6">
    <location>
        <begin position="309"/>
        <end position="329"/>
    </location>
</feature>
<feature type="transmembrane region" description="Helical" evidence="7">
    <location>
        <begin position="902"/>
        <end position="926"/>
    </location>
</feature>
<dbReference type="InterPro" id="IPR000830">
    <property type="entry name" value="Peripherin/rom-1"/>
</dbReference>
<feature type="compositionally biased region" description="Basic and acidic residues" evidence="6">
    <location>
        <begin position="1148"/>
        <end position="1160"/>
    </location>
</feature>
<protein>
    <recommendedName>
        <fullName evidence="10">Peripherin-2-like</fullName>
    </recommendedName>
</protein>
<dbReference type="EMBL" id="VEVO01000007">
    <property type="protein sequence ID" value="KAF0039800.1"/>
    <property type="molecule type" value="Genomic_DNA"/>
</dbReference>
<comment type="subcellular location">
    <subcellularLocation>
        <location evidence="1">Membrane</location>
        <topology evidence="1">Multi-pass membrane protein</topology>
    </subcellularLocation>
</comment>
<dbReference type="PRINTS" id="PR00218">
    <property type="entry name" value="PERIPHERNRDS"/>
</dbReference>
<reference evidence="8 9" key="1">
    <citation type="submission" date="2019-06" db="EMBL/GenBank/DDBJ databases">
        <title>Draft genomes of female and male turbot (Scophthalmus maximus).</title>
        <authorList>
            <person name="Xu H."/>
            <person name="Xu X.-W."/>
            <person name="Shao C."/>
            <person name="Chen S."/>
        </authorList>
    </citation>
    <scope>NUCLEOTIDE SEQUENCE [LARGE SCALE GENOMIC DNA]</scope>
    <source>
        <strain evidence="8">Ysfricsl-2016a</strain>
        <tissue evidence="8">Blood</tissue>
    </source>
</reference>
<feature type="compositionally biased region" description="Polar residues" evidence="6">
    <location>
        <begin position="17"/>
        <end position="33"/>
    </location>
</feature>
<dbReference type="Pfam" id="PF00335">
    <property type="entry name" value="Tetraspanin"/>
    <property type="match status" value="1"/>
</dbReference>
<dbReference type="GO" id="GO:0005886">
    <property type="term" value="C:plasma membrane"/>
    <property type="evidence" value="ECO:0007669"/>
    <property type="project" value="TreeGrafter"/>
</dbReference>